<proteinExistence type="predicted"/>
<evidence type="ECO:0000313" key="1">
    <source>
        <dbReference type="EMBL" id="QJA61675.1"/>
    </source>
</evidence>
<dbReference type="EMBL" id="MT141449">
    <property type="protein sequence ID" value="QJA61675.1"/>
    <property type="molecule type" value="Genomic_DNA"/>
</dbReference>
<name>A0A6M3JWL5_9ZZZZ</name>
<evidence type="ECO:0000313" key="2">
    <source>
        <dbReference type="EMBL" id="QJA74449.1"/>
    </source>
</evidence>
<dbReference type="EMBL" id="MT142099">
    <property type="protein sequence ID" value="QJA74449.1"/>
    <property type="molecule type" value="Genomic_DNA"/>
</dbReference>
<reference evidence="2" key="1">
    <citation type="submission" date="2020-03" db="EMBL/GenBank/DDBJ databases">
        <title>The deep terrestrial virosphere.</title>
        <authorList>
            <person name="Holmfeldt K."/>
            <person name="Nilsson E."/>
            <person name="Simone D."/>
            <person name="Lopez-Fernandez M."/>
            <person name="Wu X."/>
            <person name="de Brujin I."/>
            <person name="Lundin D."/>
            <person name="Andersson A."/>
            <person name="Bertilsson S."/>
            <person name="Dopson M."/>
        </authorList>
    </citation>
    <scope>NUCLEOTIDE SEQUENCE</scope>
    <source>
        <strain evidence="2">MM415A01998</strain>
        <strain evidence="1">MM415B00899</strain>
    </source>
</reference>
<protein>
    <submittedName>
        <fullName evidence="2">Uncharacterized protein</fullName>
    </submittedName>
</protein>
<accession>A0A6M3JWL5</accession>
<gene>
    <name evidence="2" type="ORF">MM415A01998_0005</name>
    <name evidence="1" type="ORF">MM415B00899_0007</name>
</gene>
<dbReference type="AlphaFoldDB" id="A0A6M3JWL5"/>
<organism evidence="2">
    <name type="scientific">viral metagenome</name>
    <dbReference type="NCBI Taxonomy" id="1070528"/>
    <lineage>
        <taxon>unclassified sequences</taxon>
        <taxon>metagenomes</taxon>
        <taxon>organismal metagenomes</taxon>
    </lineage>
</organism>
<sequence length="285" mass="31497">MTTTKDAPNLQLDFVEIVSPRLWMSTTYKNTYVANSAPAAALNVLAPLSGWYDCGTITAAKLPVTKTMREVKRGLPQTSRKMWEIDRTAQITFNTSDLSPYVEALIMGQTLRVTTTGSSWQVASLMAQTKIQTVLASTPTLAQYDVVVCASPKLASLKDSFNLAVVESMTGSLLTLEGSGFPVAMVHADRIKQVTRTAFIDRMGIQTIRSAMLFWDSMVDSSGNIKAQHCVYFPKIRNYTGGDFDFKSETEEYETGITLAAQAVLMTFDDGTSGYDFYKKWVLSY</sequence>